<comment type="cofactor">
    <cofactor evidence="1 10">
        <name>FAD</name>
        <dbReference type="ChEBI" id="CHEBI:57692"/>
    </cofactor>
</comment>
<evidence type="ECO:0000256" key="6">
    <source>
        <dbReference type="ARBA" id="ARBA00023002"/>
    </source>
</evidence>
<dbReference type="InterPro" id="IPR017905">
    <property type="entry name" value="ERV/ALR_sulphydryl_oxidase"/>
</dbReference>
<dbReference type="AlphaFoldDB" id="A0A7I4Y769"/>
<keyword evidence="8" id="KW-0325">Glycoprotein</keyword>
<evidence type="ECO:0000256" key="5">
    <source>
        <dbReference type="ARBA" id="ARBA00022827"/>
    </source>
</evidence>
<keyword evidence="5 10" id="KW-0274">FAD</keyword>
<keyword evidence="4 11" id="KW-0732">Signal</keyword>
<evidence type="ECO:0000256" key="4">
    <source>
        <dbReference type="ARBA" id="ARBA00022729"/>
    </source>
</evidence>
<comment type="similarity">
    <text evidence="2">Belongs to the quiescin-sulfhydryl oxidase (QSOX) family.</text>
</comment>
<reference evidence="15" key="1">
    <citation type="submission" date="2020-12" db="UniProtKB">
        <authorList>
            <consortium name="WormBaseParasite"/>
        </authorList>
    </citation>
    <scope>IDENTIFICATION</scope>
    <source>
        <strain evidence="15">MHco3</strain>
    </source>
</reference>
<dbReference type="GO" id="GO:0016971">
    <property type="term" value="F:flavin-dependent sulfhydryl oxidase activity"/>
    <property type="evidence" value="ECO:0007669"/>
    <property type="project" value="InterPro"/>
</dbReference>
<dbReference type="FunFam" id="3.40.30.10:FF:000425">
    <property type="entry name" value="Sulfhydryl oxidase"/>
    <property type="match status" value="1"/>
</dbReference>
<dbReference type="OrthoDB" id="59470at2759"/>
<evidence type="ECO:0000259" key="12">
    <source>
        <dbReference type="PROSITE" id="PS51324"/>
    </source>
</evidence>
<proteinExistence type="inferred from homology"/>
<organism evidence="14 15">
    <name type="scientific">Haemonchus contortus</name>
    <name type="common">Barber pole worm</name>
    <dbReference type="NCBI Taxonomy" id="6289"/>
    <lineage>
        <taxon>Eukaryota</taxon>
        <taxon>Metazoa</taxon>
        <taxon>Ecdysozoa</taxon>
        <taxon>Nematoda</taxon>
        <taxon>Chromadorea</taxon>
        <taxon>Rhabditida</taxon>
        <taxon>Rhabditina</taxon>
        <taxon>Rhabditomorpha</taxon>
        <taxon>Strongyloidea</taxon>
        <taxon>Trichostrongylidae</taxon>
        <taxon>Haemonchus</taxon>
    </lineage>
</organism>
<dbReference type="InterPro" id="IPR040986">
    <property type="entry name" value="QSOX_FAD-bd_dom"/>
</dbReference>
<keyword evidence="3 10" id="KW-0285">Flavoprotein</keyword>
<dbReference type="Pfam" id="PF00085">
    <property type="entry name" value="Thioredoxin"/>
    <property type="match status" value="1"/>
</dbReference>
<dbReference type="PROSITE" id="PS51324">
    <property type="entry name" value="ERV_ALR"/>
    <property type="match status" value="1"/>
</dbReference>
<protein>
    <recommendedName>
        <fullName evidence="10">Sulfhydryl oxidase</fullName>
        <ecNumber evidence="10">1.8.3.2</ecNumber>
    </recommendedName>
</protein>
<dbReference type="PANTHER" id="PTHR22897:SF26">
    <property type="entry name" value="SULFHYDRYL OXIDASE"/>
    <property type="match status" value="1"/>
</dbReference>
<dbReference type="InterPro" id="IPR039798">
    <property type="entry name" value="Sulfhydryl_oxidase"/>
</dbReference>
<dbReference type="InterPro" id="IPR036774">
    <property type="entry name" value="ERV/ALR_sulphydryl_oxid_sf"/>
</dbReference>
<dbReference type="GO" id="GO:0006457">
    <property type="term" value="P:protein folding"/>
    <property type="evidence" value="ECO:0007669"/>
    <property type="project" value="TreeGrafter"/>
</dbReference>
<dbReference type="GO" id="GO:0005615">
    <property type="term" value="C:extracellular space"/>
    <property type="evidence" value="ECO:0007669"/>
    <property type="project" value="TreeGrafter"/>
</dbReference>
<dbReference type="PANTHER" id="PTHR22897">
    <property type="entry name" value="QUIESCIN Q6-RELATED SULFHYDRYL OXIDASE"/>
    <property type="match status" value="1"/>
</dbReference>
<keyword evidence="10" id="KW-0472">Membrane</keyword>
<sequence>MLSRSILLVICLNLYRFVSADSLYDANDPILELDVDTFNSAVYNSDKAHFVEFYSSWCGACIAYAPTFKEFARHLALWKPFVQVTVVNCADDKNLPLCREHSVNAFPTIKFFKKGATSKDDASLYQGNKYELPQMELDVAAYVEADTDRQKSPLSSIFLPVESSKSLNDIWSSAGSVNFLAIAVQENPALKAWALIINFHNDRNVKVVLARPQHPEVVKHLGADANGKVLLFKRDVSMPVWTSPSDMKWLDIQREINDIISDPQKLSPLPEKPVAVEPQAQAPVANVDMVQYQVQLVDLKSAISYMLYKEIARRAVLDGENLTALKQWTRTLSKYAPGTTPMRRFLYRLNEWLWSAGDSVAIDDWTKKVDEIQVALGNPIPKKVEWIACIGSKPNLRGYSCGLWTMAHAISVEAYKMEANNPSFNPVNEVLEPFHQFIAHFFSCAYCAKHFDQEVETHKMHLVSTREEMVMWLWRVHNFVNTRLSGSRSDDPRFPKRQFPPSVVCTQCYDSTGTFDEKEILNFMLSYYSDIRQDSVQSPPEYKLNEYKDGKLQAVGARHLNPKFAVNAEKVDKLEETEERLRKALDASPQREWKDIEGYENLAYNGRSQFLFVWLSLIAVVIVLIYCKYRRNRSKFWKTFYYHSDFKLFPWSSNTANERKYAA</sequence>
<keyword evidence="14" id="KW-1185">Reference proteome</keyword>
<keyword evidence="10" id="KW-0812">Transmembrane</keyword>
<dbReference type="Proteomes" id="UP000025227">
    <property type="component" value="Unplaced"/>
</dbReference>
<name>A0A7I4Y769_HAECO</name>
<dbReference type="SUPFAM" id="SSF52833">
    <property type="entry name" value="Thioredoxin-like"/>
    <property type="match status" value="1"/>
</dbReference>
<dbReference type="InterPro" id="IPR042568">
    <property type="entry name" value="QSOX_FAD-bd_sf"/>
</dbReference>
<feature type="signal peptide" evidence="11">
    <location>
        <begin position="1"/>
        <end position="20"/>
    </location>
</feature>
<evidence type="ECO:0000256" key="3">
    <source>
        <dbReference type="ARBA" id="ARBA00022630"/>
    </source>
</evidence>
<keyword evidence="7" id="KW-1015">Disulfide bond</keyword>
<evidence type="ECO:0000256" key="9">
    <source>
        <dbReference type="ARBA" id="ARBA00048864"/>
    </source>
</evidence>
<evidence type="ECO:0000259" key="13">
    <source>
        <dbReference type="PROSITE" id="PS51352"/>
    </source>
</evidence>
<accession>A0A7I4Y769</accession>
<dbReference type="Gene3D" id="1.20.120.1960">
    <property type="entry name" value="QSOX sulfhydryl oxidase domain"/>
    <property type="match status" value="1"/>
</dbReference>
<evidence type="ECO:0000256" key="2">
    <source>
        <dbReference type="ARBA" id="ARBA00006041"/>
    </source>
</evidence>
<dbReference type="OMA" id="LWRVHNF"/>
<evidence type="ECO:0000256" key="8">
    <source>
        <dbReference type="ARBA" id="ARBA00023180"/>
    </source>
</evidence>
<dbReference type="Pfam" id="PF04777">
    <property type="entry name" value="Evr1_Alr"/>
    <property type="match status" value="1"/>
</dbReference>
<dbReference type="Gene3D" id="3.40.30.10">
    <property type="entry name" value="Glutaredoxin"/>
    <property type="match status" value="1"/>
</dbReference>
<dbReference type="SUPFAM" id="SSF69000">
    <property type="entry name" value="FAD-dependent thiol oxidase"/>
    <property type="match status" value="1"/>
</dbReference>
<dbReference type="WBParaSite" id="HCON_00052670-00001">
    <property type="protein sequence ID" value="HCON_00052670-00001"/>
    <property type="gene ID" value="HCON_00052670"/>
</dbReference>
<feature type="transmembrane region" description="Helical" evidence="10">
    <location>
        <begin position="610"/>
        <end position="629"/>
    </location>
</feature>
<dbReference type="GO" id="GO:0000139">
    <property type="term" value="C:Golgi membrane"/>
    <property type="evidence" value="ECO:0007669"/>
    <property type="project" value="TreeGrafter"/>
</dbReference>
<evidence type="ECO:0000256" key="11">
    <source>
        <dbReference type="SAM" id="SignalP"/>
    </source>
</evidence>
<evidence type="ECO:0000313" key="14">
    <source>
        <dbReference type="Proteomes" id="UP000025227"/>
    </source>
</evidence>
<evidence type="ECO:0000256" key="1">
    <source>
        <dbReference type="ARBA" id="ARBA00001974"/>
    </source>
</evidence>
<evidence type="ECO:0000256" key="7">
    <source>
        <dbReference type="ARBA" id="ARBA00023157"/>
    </source>
</evidence>
<dbReference type="Gene3D" id="1.20.120.310">
    <property type="entry name" value="ERV/ALR sulfhydryl oxidase domain"/>
    <property type="match status" value="1"/>
</dbReference>
<keyword evidence="6 10" id="KW-0560">Oxidoreductase</keyword>
<comment type="catalytic activity">
    <reaction evidence="9 10">
        <text>2 R'C(R)SH + O2 = R'C(R)S-S(R)CR' + H2O2</text>
        <dbReference type="Rhea" id="RHEA:17357"/>
        <dbReference type="ChEBI" id="CHEBI:15379"/>
        <dbReference type="ChEBI" id="CHEBI:16240"/>
        <dbReference type="ChEBI" id="CHEBI:16520"/>
        <dbReference type="ChEBI" id="CHEBI:17412"/>
        <dbReference type="EC" id="1.8.3.2"/>
    </reaction>
</comment>
<evidence type="ECO:0000313" key="15">
    <source>
        <dbReference type="WBParaSite" id="HCON_00052670-00001"/>
    </source>
</evidence>
<dbReference type="CDD" id="cd02992">
    <property type="entry name" value="PDI_a_QSOX"/>
    <property type="match status" value="1"/>
</dbReference>
<evidence type="ECO:0000256" key="10">
    <source>
        <dbReference type="RuleBase" id="RU371123"/>
    </source>
</evidence>
<keyword evidence="10" id="KW-1133">Transmembrane helix</keyword>
<feature type="domain" description="Thioredoxin" evidence="13">
    <location>
        <begin position="12"/>
        <end position="145"/>
    </location>
</feature>
<feature type="domain" description="ERV/ALR sulfhydryl oxidase" evidence="12">
    <location>
        <begin position="392"/>
        <end position="498"/>
    </location>
</feature>
<dbReference type="EC" id="1.8.3.2" evidence="10"/>
<dbReference type="InterPro" id="IPR013766">
    <property type="entry name" value="Thioredoxin_domain"/>
</dbReference>
<feature type="chain" id="PRO_5029525639" description="Sulfhydryl oxidase" evidence="11">
    <location>
        <begin position="21"/>
        <end position="663"/>
    </location>
</feature>
<dbReference type="InterPro" id="IPR036249">
    <property type="entry name" value="Thioredoxin-like_sf"/>
</dbReference>
<dbReference type="PROSITE" id="PS51352">
    <property type="entry name" value="THIOREDOXIN_2"/>
    <property type="match status" value="1"/>
</dbReference>
<dbReference type="GO" id="GO:0003756">
    <property type="term" value="F:protein disulfide isomerase activity"/>
    <property type="evidence" value="ECO:0007669"/>
    <property type="project" value="TreeGrafter"/>
</dbReference>
<dbReference type="Pfam" id="PF18371">
    <property type="entry name" value="FAD_SOX"/>
    <property type="match status" value="1"/>
</dbReference>